<evidence type="ECO:0000256" key="5">
    <source>
        <dbReference type="ARBA" id="ARBA00022679"/>
    </source>
</evidence>
<protein>
    <recommendedName>
        <fullName evidence="10">Alpha-1,3-glucosyltransferase</fullName>
        <ecNumber evidence="10">2.4.1.-</ecNumber>
    </recommendedName>
</protein>
<feature type="transmembrane region" description="Helical" evidence="10">
    <location>
        <begin position="386"/>
        <end position="403"/>
    </location>
</feature>
<feature type="transmembrane region" description="Helical" evidence="10">
    <location>
        <begin position="230"/>
        <end position="252"/>
    </location>
</feature>
<feature type="transmembrane region" description="Helical" evidence="10">
    <location>
        <begin position="170"/>
        <end position="197"/>
    </location>
</feature>
<keyword evidence="9 10" id="KW-0472">Membrane</keyword>
<reference evidence="12 13" key="1">
    <citation type="submission" date="2024-01" db="EMBL/GenBank/DDBJ databases">
        <title>The genome of the rayed Mediterranean limpet Patella caerulea (Linnaeus, 1758).</title>
        <authorList>
            <person name="Anh-Thu Weber A."/>
            <person name="Halstead-Nussloch G."/>
        </authorList>
    </citation>
    <scope>NUCLEOTIDE SEQUENCE [LARGE SCALE GENOMIC DNA]</scope>
    <source>
        <strain evidence="12">AATW-2023a</strain>
        <tissue evidence="12">Whole specimen</tissue>
    </source>
</reference>
<evidence type="ECO:0000313" key="13">
    <source>
        <dbReference type="Proteomes" id="UP001347796"/>
    </source>
</evidence>
<evidence type="ECO:0000256" key="3">
    <source>
        <dbReference type="ARBA" id="ARBA00008715"/>
    </source>
</evidence>
<evidence type="ECO:0000256" key="4">
    <source>
        <dbReference type="ARBA" id="ARBA00022676"/>
    </source>
</evidence>
<dbReference type="PANTHER" id="PTHR12413:SF1">
    <property type="entry name" value="DOLICHYL PYROPHOSPHATE MAN9GLCNAC2 ALPHA-1,3-GLUCOSYLTRANSFERASE"/>
    <property type="match status" value="1"/>
</dbReference>
<dbReference type="EMBL" id="JAZGQO010000003">
    <property type="protein sequence ID" value="KAK6188302.1"/>
    <property type="molecule type" value="Genomic_DNA"/>
</dbReference>
<dbReference type="PANTHER" id="PTHR12413">
    <property type="entry name" value="DOLICHYL GLYCOSYLTRANSFERASE"/>
    <property type="match status" value="1"/>
</dbReference>
<dbReference type="GO" id="GO:0005789">
    <property type="term" value="C:endoplasmic reticulum membrane"/>
    <property type="evidence" value="ECO:0007669"/>
    <property type="project" value="UniProtKB-SubCell"/>
</dbReference>
<gene>
    <name evidence="12" type="ORF">SNE40_004505</name>
</gene>
<keyword evidence="8 10" id="KW-1133">Transmembrane helix</keyword>
<dbReference type="GO" id="GO:0042281">
    <property type="term" value="F:dolichyl pyrophosphate Man9GlcNAc2 alpha-1,3-glucosyltransferase activity"/>
    <property type="evidence" value="ECO:0007669"/>
    <property type="project" value="TreeGrafter"/>
</dbReference>
<feature type="transmembrane region" description="Helical" evidence="10">
    <location>
        <begin position="296"/>
        <end position="317"/>
    </location>
</feature>
<evidence type="ECO:0000256" key="1">
    <source>
        <dbReference type="ARBA" id="ARBA00004477"/>
    </source>
</evidence>
<evidence type="ECO:0000256" key="2">
    <source>
        <dbReference type="ARBA" id="ARBA00004922"/>
    </source>
</evidence>
<organism evidence="12 13">
    <name type="scientific">Patella caerulea</name>
    <name type="common">Rayed Mediterranean limpet</name>
    <dbReference type="NCBI Taxonomy" id="87958"/>
    <lineage>
        <taxon>Eukaryota</taxon>
        <taxon>Metazoa</taxon>
        <taxon>Spiralia</taxon>
        <taxon>Lophotrochozoa</taxon>
        <taxon>Mollusca</taxon>
        <taxon>Gastropoda</taxon>
        <taxon>Patellogastropoda</taxon>
        <taxon>Patelloidea</taxon>
        <taxon>Patellidae</taxon>
        <taxon>Patella</taxon>
    </lineage>
</organism>
<comment type="pathway">
    <text evidence="2 10">Protein modification; protein glycosylation.</text>
</comment>
<feature type="transmembrane region" description="Helical" evidence="10">
    <location>
        <begin position="111"/>
        <end position="133"/>
    </location>
</feature>
<name>A0AAN8K373_PATCE</name>
<evidence type="ECO:0000256" key="9">
    <source>
        <dbReference type="ARBA" id="ARBA00023136"/>
    </source>
</evidence>
<feature type="transmembrane region" description="Helical" evidence="10">
    <location>
        <begin position="423"/>
        <end position="441"/>
    </location>
</feature>
<evidence type="ECO:0000256" key="8">
    <source>
        <dbReference type="ARBA" id="ARBA00022989"/>
    </source>
</evidence>
<keyword evidence="5 10" id="KW-0808">Transferase</keyword>
<dbReference type="AlphaFoldDB" id="A0AAN8K373"/>
<accession>A0AAN8K373</accession>
<comment type="caution">
    <text evidence="12">The sequence shown here is derived from an EMBL/GenBank/DDBJ whole genome shotgun (WGS) entry which is preliminary data.</text>
</comment>
<evidence type="ECO:0000313" key="12">
    <source>
        <dbReference type="EMBL" id="KAK6188302.1"/>
    </source>
</evidence>
<keyword evidence="4 10" id="KW-0328">Glycosyltransferase</keyword>
<keyword evidence="6 10" id="KW-0812">Transmembrane</keyword>
<feature type="chain" id="PRO_5042920011" description="Alpha-1,3-glucosyltransferase" evidence="11">
    <location>
        <begin position="23"/>
        <end position="504"/>
    </location>
</feature>
<dbReference type="InterPro" id="IPR004856">
    <property type="entry name" value="Glyco_trans_ALG6/ALG8"/>
</dbReference>
<proteinExistence type="inferred from homology"/>
<evidence type="ECO:0000256" key="7">
    <source>
        <dbReference type="ARBA" id="ARBA00022824"/>
    </source>
</evidence>
<evidence type="ECO:0000256" key="11">
    <source>
        <dbReference type="SAM" id="SignalP"/>
    </source>
</evidence>
<keyword evidence="7 10" id="KW-0256">Endoplasmic reticulum</keyword>
<feature type="signal peptide" evidence="11">
    <location>
        <begin position="1"/>
        <end position="22"/>
    </location>
</feature>
<keyword evidence="11" id="KW-0732">Signal</keyword>
<feature type="transmembrane region" description="Helical" evidence="10">
    <location>
        <begin position="145"/>
        <end position="164"/>
    </location>
</feature>
<comment type="subcellular location">
    <subcellularLocation>
        <location evidence="1 10">Endoplasmic reticulum membrane</location>
        <topology evidence="1 10">Multi-pass membrane protein</topology>
    </subcellularLocation>
</comment>
<dbReference type="EC" id="2.4.1.-" evidence="10"/>
<dbReference type="Pfam" id="PF03155">
    <property type="entry name" value="Alg6_Alg8"/>
    <property type="match status" value="1"/>
</dbReference>
<feature type="transmembrane region" description="Helical" evidence="10">
    <location>
        <begin position="453"/>
        <end position="475"/>
    </location>
</feature>
<evidence type="ECO:0000256" key="6">
    <source>
        <dbReference type="ARBA" id="ARBA00022692"/>
    </source>
</evidence>
<sequence>MGLLVEVCVLVVISIALRWSVSQNTYSGQSKPPMYGDYEAQRHWMEITLNLPVSDWYRNTTNNDLQYWGLDYPPLTAYHSKICGYIAQYINPDWVRLYKSRGYESYYHKLFMRYTVLVADFLIFLPAAVLFYLAQDQLDDKSMLFGLMVILLYPGLILIDYGHFQYNGISLGLAVLAVACLGSELQMIGAALFTLALNYKQMELYHAMPFFTFLLGKCFKAGPFKGLFELIKIGITVIITFLLCWSPFLTSVESAKQVLTRLFPFNRGLYEDKVASFWCSLSVLIKLKNILSQENLVLLCLSTTLLCLLPSSLHLLYKPTITNFKYALVNSSLVFFLFSFQVHEKSILIPAISVCMLANREPLTSIWFLSISTFSMLPLLVKDGLIIPYIGLSVMFLIACVYISQPFNNQKPDSLSTLKKINFIISMVGAILLTGASQFIIPPPQLPDLFPVLISSYSCAHFLFFLLYFHFAQIFGDEIDVDRKISKSTRVQTSKKQKSIKKEN</sequence>
<evidence type="ECO:0000256" key="10">
    <source>
        <dbReference type="RuleBase" id="RU363110"/>
    </source>
</evidence>
<dbReference type="Proteomes" id="UP001347796">
    <property type="component" value="Unassembled WGS sequence"/>
</dbReference>
<keyword evidence="13" id="KW-1185">Reference proteome</keyword>
<comment type="similarity">
    <text evidence="3 10">Belongs to the ALG6/ALG8 glucosyltransferase family.</text>
</comment>